<dbReference type="EMBL" id="BGPR01028350">
    <property type="protein sequence ID" value="GBN99457.1"/>
    <property type="molecule type" value="Genomic_DNA"/>
</dbReference>
<evidence type="ECO:0000313" key="3">
    <source>
        <dbReference type="Proteomes" id="UP000499080"/>
    </source>
</evidence>
<dbReference type="AlphaFoldDB" id="A0A4Y2TFR1"/>
<evidence type="ECO:0000313" key="1">
    <source>
        <dbReference type="EMBL" id="GBN99377.1"/>
    </source>
</evidence>
<keyword evidence="3" id="KW-1185">Reference proteome</keyword>
<dbReference type="EMBL" id="BGPR01028300">
    <property type="protein sequence ID" value="GBN99377.1"/>
    <property type="molecule type" value="Genomic_DNA"/>
</dbReference>
<accession>A0A4Y2TFR1</accession>
<organism evidence="1 3">
    <name type="scientific">Araneus ventricosus</name>
    <name type="common">Orbweaver spider</name>
    <name type="synonym">Epeira ventricosa</name>
    <dbReference type="NCBI Taxonomy" id="182803"/>
    <lineage>
        <taxon>Eukaryota</taxon>
        <taxon>Metazoa</taxon>
        <taxon>Ecdysozoa</taxon>
        <taxon>Arthropoda</taxon>
        <taxon>Chelicerata</taxon>
        <taxon>Arachnida</taxon>
        <taxon>Araneae</taxon>
        <taxon>Araneomorphae</taxon>
        <taxon>Entelegynae</taxon>
        <taxon>Araneoidea</taxon>
        <taxon>Araneidae</taxon>
        <taxon>Araneus</taxon>
    </lineage>
</organism>
<protein>
    <submittedName>
        <fullName evidence="1">Uncharacterized protein</fullName>
    </submittedName>
</protein>
<name>A0A4Y2TFR1_ARAVE</name>
<gene>
    <name evidence="2" type="ORF">AVEN_59027_1</name>
    <name evidence="1" type="ORF">AVEN_65551_1</name>
</gene>
<sequence>MTRMTSEMTIPSINFRVTTNGRTFDPLRSFFTNRQHEDHSVNILHRVRPHHSAAVVFIGCHAHGRTHGWWRRKRRLRDSGRRHHRQAALRAP</sequence>
<proteinExistence type="predicted"/>
<reference evidence="1 3" key="1">
    <citation type="journal article" date="2019" name="Sci. Rep.">
        <title>Orb-weaving spider Araneus ventricosus genome elucidates the spidroin gene catalogue.</title>
        <authorList>
            <person name="Kono N."/>
            <person name="Nakamura H."/>
            <person name="Ohtoshi R."/>
            <person name="Moran D.A.P."/>
            <person name="Shinohara A."/>
            <person name="Yoshida Y."/>
            <person name="Fujiwara M."/>
            <person name="Mori M."/>
            <person name="Tomita M."/>
            <person name="Arakawa K."/>
        </authorList>
    </citation>
    <scope>NUCLEOTIDE SEQUENCE [LARGE SCALE GENOMIC DNA]</scope>
</reference>
<dbReference type="Proteomes" id="UP000499080">
    <property type="component" value="Unassembled WGS sequence"/>
</dbReference>
<comment type="caution">
    <text evidence="1">The sequence shown here is derived from an EMBL/GenBank/DDBJ whole genome shotgun (WGS) entry which is preliminary data.</text>
</comment>
<evidence type="ECO:0000313" key="2">
    <source>
        <dbReference type="EMBL" id="GBN99457.1"/>
    </source>
</evidence>